<dbReference type="CDD" id="cd06464">
    <property type="entry name" value="ACD_sHsps-like"/>
    <property type="match status" value="1"/>
</dbReference>
<keyword evidence="5" id="KW-1185">Reference proteome</keyword>
<evidence type="ECO:0000259" key="3">
    <source>
        <dbReference type="PROSITE" id="PS01031"/>
    </source>
</evidence>
<proteinExistence type="inferred from homology"/>
<evidence type="ECO:0000313" key="4">
    <source>
        <dbReference type="EMBL" id="ATQ68678.1"/>
    </source>
</evidence>
<dbReference type="SUPFAM" id="SSF49764">
    <property type="entry name" value="HSP20-like chaperones"/>
    <property type="match status" value="1"/>
</dbReference>
<evidence type="ECO:0000313" key="5">
    <source>
        <dbReference type="Proteomes" id="UP000230709"/>
    </source>
</evidence>
<dbReference type="Gene3D" id="2.60.40.790">
    <property type="match status" value="1"/>
</dbReference>
<dbReference type="InterPro" id="IPR031107">
    <property type="entry name" value="Small_HSP"/>
</dbReference>
<dbReference type="RefSeq" id="WP_003609172.1">
    <property type="nucleotide sequence ID" value="NZ_ADVE02000001.1"/>
</dbReference>
<dbReference type="PANTHER" id="PTHR11527">
    <property type="entry name" value="HEAT-SHOCK PROTEIN 20 FAMILY MEMBER"/>
    <property type="match status" value="1"/>
</dbReference>
<feature type="domain" description="SHSP" evidence="3">
    <location>
        <begin position="57"/>
        <end position="173"/>
    </location>
</feature>
<sequence length="173" mass="19608">MAEAESKVPVRQSKDTAPALFDWHPFETLRRQIDRLFEDAPFPRNAPSELEPFGRFSLGWASTPAVDLIEKDKEYQVTAELPGLDEKNVEVKLQNGSLVISGEKKEEREEKDKDKGYFLSERRFGSFRRAFRLPEDVDKEKIAATFAKGVLTVRLPKSATAQKPEKVISVKAA</sequence>
<dbReference type="AlphaFoldDB" id="A0A2D2D109"/>
<dbReference type="PROSITE" id="PS01031">
    <property type="entry name" value="SHSP"/>
    <property type="match status" value="1"/>
</dbReference>
<dbReference type="KEGG" id="mtw:CQW49_12885"/>
<dbReference type="STRING" id="595536.GCA_000178815_02588"/>
<evidence type="ECO:0000256" key="1">
    <source>
        <dbReference type="PROSITE-ProRule" id="PRU00285"/>
    </source>
</evidence>
<dbReference type="InterPro" id="IPR008978">
    <property type="entry name" value="HSP20-like_chaperone"/>
</dbReference>
<protein>
    <submittedName>
        <fullName evidence="4">Hsp20/alpha crystallin family protein</fullName>
    </submittedName>
</protein>
<dbReference type="InterPro" id="IPR002068">
    <property type="entry name" value="A-crystallin/Hsp20_dom"/>
</dbReference>
<reference evidence="5" key="1">
    <citation type="submission" date="2017-10" db="EMBL/GenBank/DDBJ databases">
        <title>Completed PacBio SMRT sequence of Methylosinus trichosporium OB3b reveals presence of a third large plasmid.</title>
        <authorList>
            <person name="Charles T.C."/>
            <person name="Lynch M.D.J."/>
            <person name="Heil J.R."/>
            <person name="Cheng J."/>
        </authorList>
    </citation>
    <scope>NUCLEOTIDE SEQUENCE [LARGE SCALE GENOMIC DNA]</scope>
    <source>
        <strain evidence="5">OB3b</strain>
    </source>
</reference>
<dbReference type="Pfam" id="PF00011">
    <property type="entry name" value="HSP20"/>
    <property type="match status" value="1"/>
</dbReference>
<dbReference type="EMBL" id="CP023737">
    <property type="protein sequence ID" value="ATQ68678.1"/>
    <property type="molecule type" value="Genomic_DNA"/>
</dbReference>
<gene>
    <name evidence="4" type="ORF">CQW49_12885</name>
</gene>
<comment type="similarity">
    <text evidence="1 2">Belongs to the small heat shock protein (HSP20) family.</text>
</comment>
<accession>A0A2D2D109</accession>
<evidence type="ECO:0000256" key="2">
    <source>
        <dbReference type="RuleBase" id="RU003616"/>
    </source>
</evidence>
<name>A0A2D2D109_METT3</name>
<organism evidence="4 5">
    <name type="scientific">Methylosinus trichosporium (strain ATCC 35070 / NCIMB 11131 / UNIQEM 75 / OB3b)</name>
    <dbReference type="NCBI Taxonomy" id="595536"/>
    <lineage>
        <taxon>Bacteria</taxon>
        <taxon>Pseudomonadati</taxon>
        <taxon>Pseudomonadota</taxon>
        <taxon>Alphaproteobacteria</taxon>
        <taxon>Hyphomicrobiales</taxon>
        <taxon>Methylocystaceae</taxon>
        <taxon>Methylosinus</taxon>
    </lineage>
</organism>
<dbReference type="Proteomes" id="UP000230709">
    <property type="component" value="Chromosome"/>
</dbReference>